<accession>A0AAW9KVJ9</accession>
<dbReference type="RefSeq" id="WP_322912457.1">
    <property type="nucleotide sequence ID" value="NZ_JAXBCZ010000001.1"/>
</dbReference>
<dbReference type="EMBL" id="JAXBCZ010000001">
    <property type="protein sequence ID" value="MEA1305023.1"/>
    <property type="molecule type" value="Genomic_DNA"/>
</dbReference>
<dbReference type="Proteomes" id="UP001289581">
    <property type="component" value="Unassembled WGS sequence"/>
</dbReference>
<sequence length="97" mass="10923">MINEIILVSRFVKIFCTATQSLTEVSYAQRNPLDHNSLASRNVINRSSIVVATAHNQSKLESTTFTATHIYRIHVNVIISFMKKLATQRIAHIAVEV</sequence>
<evidence type="ECO:0000313" key="2">
    <source>
        <dbReference type="Proteomes" id="UP001289581"/>
    </source>
</evidence>
<name>A0AAW9KVJ9_9ACTO</name>
<gene>
    <name evidence="1" type="ORF">QU665_08080</name>
</gene>
<reference evidence="1 2" key="1">
    <citation type="submission" date="2023-06" db="EMBL/GenBank/DDBJ databases">
        <title>Actinomyces orist ORNL 0101 HMT-893 genome.</title>
        <authorList>
            <person name="Johnston C.D."/>
            <person name="Chen T."/>
            <person name="Dewhirst F.E."/>
        </authorList>
    </citation>
    <scope>NUCLEOTIDE SEQUENCE [LARGE SCALE GENOMIC DNA]</scope>
    <source>
        <strain evidence="1 2">ORNL 0101</strain>
    </source>
</reference>
<proteinExistence type="predicted"/>
<comment type="caution">
    <text evidence="1">The sequence shown here is derived from an EMBL/GenBank/DDBJ whole genome shotgun (WGS) entry which is preliminary data.</text>
</comment>
<keyword evidence="2" id="KW-1185">Reference proteome</keyword>
<dbReference type="AlphaFoldDB" id="A0AAW9KVJ9"/>
<evidence type="ECO:0000313" key="1">
    <source>
        <dbReference type="EMBL" id="MEA1305023.1"/>
    </source>
</evidence>
<protein>
    <submittedName>
        <fullName evidence="1">Uncharacterized protein</fullName>
    </submittedName>
</protein>
<organism evidence="1 2">
    <name type="scientific">Actinomyces oris</name>
    <dbReference type="NCBI Taxonomy" id="544580"/>
    <lineage>
        <taxon>Bacteria</taxon>
        <taxon>Bacillati</taxon>
        <taxon>Actinomycetota</taxon>
        <taxon>Actinomycetes</taxon>
        <taxon>Actinomycetales</taxon>
        <taxon>Actinomycetaceae</taxon>
        <taxon>Actinomyces</taxon>
    </lineage>
</organism>